<reference evidence="3 4" key="1">
    <citation type="submission" date="2018-03" db="EMBL/GenBank/DDBJ databases">
        <title>Genome sequencing of Ottowia sp.</title>
        <authorList>
            <person name="Kim S.-J."/>
            <person name="Heo J."/>
            <person name="Kwon S.-W."/>
        </authorList>
    </citation>
    <scope>NUCLEOTIDE SEQUENCE [LARGE SCALE GENOMIC DNA]</scope>
    <source>
        <strain evidence="3 4">KADR8-3</strain>
    </source>
</reference>
<dbReference type="RefSeq" id="WP_106702834.1">
    <property type="nucleotide sequence ID" value="NZ_CP027666.1"/>
</dbReference>
<evidence type="ECO:0000313" key="4">
    <source>
        <dbReference type="Proteomes" id="UP000239709"/>
    </source>
</evidence>
<dbReference type="InterPro" id="IPR001011">
    <property type="entry name" value="Acid_Pase_classA_bac"/>
</dbReference>
<feature type="domain" description="Phosphatidic acid phosphatase type 2/haloperoxidase" evidence="2">
    <location>
        <begin position="138"/>
        <end position="250"/>
    </location>
</feature>
<protein>
    <submittedName>
        <fullName evidence="3">Acid phosphatase</fullName>
    </submittedName>
</protein>
<dbReference type="PROSITE" id="PS51257">
    <property type="entry name" value="PROKAR_LIPOPROTEIN"/>
    <property type="match status" value="1"/>
</dbReference>
<dbReference type="GO" id="GO:0030288">
    <property type="term" value="C:outer membrane-bounded periplasmic space"/>
    <property type="evidence" value="ECO:0007669"/>
    <property type="project" value="InterPro"/>
</dbReference>
<dbReference type="EMBL" id="CP027666">
    <property type="protein sequence ID" value="AVO34279.1"/>
    <property type="molecule type" value="Genomic_DNA"/>
</dbReference>
<dbReference type="KEGG" id="otk:C6570_08580"/>
<evidence type="ECO:0000256" key="1">
    <source>
        <dbReference type="SAM" id="SignalP"/>
    </source>
</evidence>
<evidence type="ECO:0000259" key="2">
    <source>
        <dbReference type="SMART" id="SM00014"/>
    </source>
</evidence>
<dbReference type="AlphaFoldDB" id="A0A2S0MEG3"/>
<dbReference type="Proteomes" id="UP000239709">
    <property type="component" value="Chromosome"/>
</dbReference>
<dbReference type="Pfam" id="PF01569">
    <property type="entry name" value="PAP2"/>
    <property type="match status" value="1"/>
</dbReference>
<dbReference type="GO" id="GO:0003993">
    <property type="term" value="F:acid phosphatase activity"/>
    <property type="evidence" value="ECO:0007669"/>
    <property type="project" value="InterPro"/>
</dbReference>
<dbReference type="OrthoDB" id="9780507at2"/>
<feature type="signal peptide" evidence="1">
    <location>
        <begin position="1"/>
        <end position="36"/>
    </location>
</feature>
<keyword evidence="1" id="KW-0732">Signal</keyword>
<dbReference type="InterPro" id="IPR036938">
    <property type="entry name" value="PAP2/HPO_sf"/>
</dbReference>
<proteinExistence type="predicted"/>
<dbReference type="PRINTS" id="PR00483">
    <property type="entry name" value="BACPHPHTASE"/>
</dbReference>
<organism evidence="3 4">
    <name type="scientific">Ottowia oryzae</name>
    <dbReference type="NCBI Taxonomy" id="2109914"/>
    <lineage>
        <taxon>Bacteria</taxon>
        <taxon>Pseudomonadati</taxon>
        <taxon>Pseudomonadota</taxon>
        <taxon>Betaproteobacteria</taxon>
        <taxon>Burkholderiales</taxon>
        <taxon>Comamonadaceae</taxon>
        <taxon>Ottowia</taxon>
    </lineage>
</organism>
<dbReference type="InterPro" id="IPR000326">
    <property type="entry name" value="PAP2/HPO"/>
</dbReference>
<dbReference type="SUPFAM" id="SSF48317">
    <property type="entry name" value="Acid phosphatase/Vanadium-dependent haloperoxidase"/>
    <property type="match status" value="1"/>
</dbReference>
<keyword evidence="4" id="KW-1185">Reference proteome</keyword>
<feature type="chain" id="PRO_5015435370" evidence="1">
    <location>
        <begin position="37"/>
        <end position="296"/>
    </location>
</feature>
<dbReference type="CDD" id="cd03397">
    <property type="entry name" value="PAP2_acid_phosphatase"/>
    <property type="match status" value="1"/>
</dbReference>
<name>A0A2S0MEG3_9BURK</name>
<accession>A0A2S0MEG3</accession>
<dbReference type="Gene3D" id="1.20.144.10">
    <property type="entry name" value="Phosphatidic acid phosphatase type 2/haloperoxidase"/>
    <property type="match status" value="1"/>
</dbReference>
<sequence length="296" mass="30531">MRPTAALRAQPCFLPRTLVLGSAALLLGACSTTSPTAPTPPVSAAEVGEYRAGSGILKGYLAPGEMPDSLALVAAPPAAGSAAQASDEATTRQLTALANGPRGALARKDANLHFPAAASVYACALGVRISEADTPNLNMLLRRTLTDAGLATYKAKNHYQRTRPFVSLKLPSCTPDEEAKLAKDGSYPSGHSSLGWAWALVLTEAAPDRADALLQRGRAFAQSRAVCGVHWQSDIQAGMLVGAGTVARLHANETFRAQLNAARAEITAARQAGKVPAAADCAAEAEALTISSLIAP</sequence>
<gene>
    <name evidence="3" type="ORF">C6570_08580</name>
</gene>
<evidence type="ECO:0000313" key="3">
    <source>
        <dbReference type="EMBL" id="AVO34279.1"/>
    </source>
</evidence>
<dbReference type="SMART" id="SM00014">
    <property type="entry name" value="acidPPc"/>
    <property type="match status" value="1"/>
</dbReference>